<proteinExistence type="predicted"/>
<sequence>MGRRFPDYGDLMARQELEGYVESHHRKQAGDPTPPQLLWASRVAYAVLIVGTLVWLAYSLAQ</sequence>
<dbReference type="EMBL" id="JBHSFH010000004">
    <property type="protein sequence ID" value="MFC4494013.1"/>
    <property type="molecule type" value="Genomic_DNA"/>
</dbReference>
<keyword evidence="1" id="KW-0472">Membrane</keyword>
<keyword evidence="1" id="KW-1133">Transmembrane helix</keyword>
<feature type="transmembrane region" description="Helical" evidence="1">
    <location>
        <begin position="43"/>
        <end position="61"/>
    </location>
</feature>
<evidence type="ECO:0000313" key="3">
    <source>
        <dbReference type="Proteomes" id="UP001595997"/>
    </source>
</evidence>
<organism evidence="2 3">
    <name type="scientific">Streptomyces ovatisporus</name>
    <dbReference type="NCBI Taxonomy" id="1128682"/>
    <lineage>
        <taxon>Bacteria</taxon>
        <taxon>Bacillati</taxon>
        <taxon>Actinomycetota</taxon>
        <taxon>Actinomycetes</taxon>
        <taxon>Kitasatosporales</taxon>
        <taxon>Streptomycetaceae</taxon>
        <taxon>Streptomyces</taxon>
    </lineage>
</organism>
<comment type="caution">
    <text evidence="2">The sequence shown here is derived from an EMBL/GenBank/DDBJ whole genome shotgun (WGS) entry which is preliminary data.</text>
</comment>
<accession>A0ABV9A643</accession>
<evidence type="ECO:0008006" key="4">
    <source>
        <dbReference type="Google" id="ProtNLM"/>
    </source>
</evidence>
<evidence type="ECO:0000313" key="2">
    <source>
        <dbReference type="EMBL" id="MFC4494013.1"/>
    </source>
</evidence>
<keyword evidence="1" id="KW-0812">Transmembrane</keyword>
<reference evidence="3" key="1">
    <citation type="journal article" date="2019" name="Int. J. Syst. Evol. Microbiol.">
        <title>The Global Catalogue of Microorganisms (GCM) 10K type strain sequencing project: providing services to taxonomists for standard genome sequencing and annotation.</title>
        <authorList>
            <consortium name="The Broad Institute Genomics Platform"/>
            <consortium name="The Broad Institute Genome Sequencing Center for Infectious Disease"/>
            <person name="Wu L."/>
            <person name="Ma J."/>
        </authorList>
    </citation>
    <scope>NUCLEOTIDE SEQUENCE [LARGE SCALE GENOMIC DNA]</scope>
    <source>
        <strain evidence="3">CGMCC 4.7357</strain>
    </source>
</reference>
<name>A0ABV9A643_9ACTN</name>
<dbReference type="Proteomes" id="UP001595997">
    <property type="component" value="Unassembled WGS sequence"/>
</dbReference>
<keyword evidence="3" id="KW-1185">Reference proteome</keyword>
<protein>
    <recommendedName>
        <fullName evidence="4">Integral membrane protein</fullName>
    </recommendedName>
</protein>
<dbReference type="RefSeq" id="WP_386444200.1">
    <property type="nucleotide sequence ID" value="NZ_JBHSFH010000004.1"/>
</dbReference>
<gene>
    <name evidence="2" type="ORF">ACFPA8_07695</name>
</gene>
<evidence type="ECO:0000256" key="1">
    <source>
        <dbReference type="SAM" id="Phobius"/>
    </source>
</evidence>